<dbReference type="PROSITE" id="PS00028">
    <property type="entry name" value="ZINC_FINGER_C2H2_1"/>
    <property type="match status" value="1"/>
</dbReference>
<accession>A0AA36D996</accession>
<feature type="coiled-coil region" evidence="1">
    <location>
        <begin position="53"/>
        <end position="80"/>
    </location>
</feature>
<dbReference type="PANTHER" id="PTHR15276">
    <property type="entry name" value="H4 D10S170 PROTEIN-RELATED"/>
    <property type="match status" value="1"/>
</dbReference>
<dbReference type="PANTHER" id="PTHR15276:SF0">
    <property type="entry name" value="COILED-COIL DOMAIN-CONTAINING PROTEIN 6"/>
    <property type="match status" value="1"/>
</dbReference>
<sequence>MSQQGSRNTTPSPGLSMIDYTENYPLHFIPVRPVTPRFEGSHCKNCIQYMEHIKQLQQHIDRVHEENRRLNSNNRTIRETYGRYYSRVKTEGREGSDCPKYEQEEEHIAINLMKRMREVQAERDNVKKEMKKEQTEQMDAMMKNIRKTETELEETRKVLDRMRREKIDQENALETEQEMLYNTLGKQLDQLNTDKKRLEIILNRAYLRGYVDNEDNIDVRGGPSGVPSPIPAVVAEEVRPPSTFTAEAHQAEMSKLVMVASERKEAFCGYMDEMRRSFSDRFDGCLTPSGSSNYVMESNDVREYSMGPPSVPPTPRPAIDSVSDMDDASSRGSHRDD</sequence>
<name>A0AA36D996_9BILA</name>
<feature type="region of interest" description="Disordered" evidence="2">
    <location>
        <begin position="301"/>
        <end position="337"/>
    </location>
</feature>
<organism evidence="4 5">
    <name type="scientific">Mesorhabditis spiculigera</name>
    <dbReference type="NCBI Taxonomy" id="96644"/>
    <lineage>
        <taxon>Eukaryota</taxon>
        <taxon>Metazoa</taxon>
        <taxon>Ecdysozoa</taxon>
        <taxon>Nematoda</taxon>
        <taxon>Chromadorea</taxon>
        <taxon>Rhabditida</taxon>
        <taxon>Rhabditina</taxon>
        <taxon>Rhabditomorpha</taxon>
        <taxon>Rhabditoidea</taxon>
        <taxon>Rhabditidae</taxon>
        <taxon>Mesorhabditinae</taxon>
        <taxon>Mesorhabditis</taxon>
    </lineage>
</organism>
<evidence type="ECO:0000313" key="5">
    <source>
        <dbReference type="Proteomes" id="UP001177023"/>
    </source>
</evidence>
<dbReference type="InterPro" id="IPR013087">
    <property type="entry name" value="Znf_C2H2_type"/>
</dbReference>
<evidence type="ECO:0000256" key="2">
    <source>
        <dbReference type="SAM" id="MobiDB-lite"/>
    </source>
</evidence>
<protein>
    <recommendedName>
        <fullName evidence="3">C2H2-type domain-containing protein</fullName>
    </recommendedName>
</protein>
<dbReference type="InterPro" id="IPR019152">
    <property type="entry name" value="DUF2046"/>
</dbReference>
<proteinExistence type="predicted"/>
<feature type="non-terminal residue" evidence="4">
    <location>
        <position position="337"/>
    </location>
</feature>
<feature type="domain" description="C2H2-type" evidence="3">
    <location>
        <begin position="43"/>
        <end position="64"/>
    </location>
</feature>
<comment type="caution">
    <text evidence="4">The sequence shown here is derived from an EMBL/GenBank/DDBJ whole genome shotgun (WGS) entry which is preliminary data.</text>
</comment>
<evidence type="ECO:0000313" key="4">
    <source>
        <dbReference type="EMBL" id="CAJ0583077.1"/>
    </source>
</evidence>
<dbReference type="EMBL" id="CATQJA010002665">
    <property type="protein sequence ID" value="CAJ0583077.1"/>
    <property type="molecule type" value="Genomic_DNA"/>
</dbReference>
<evidence type="ECO:0000256" key="1">
    <source>
        <dbReference type="SAM" id="Coils"/>
    </source>
</evidence>
<keyword evidence="1" id="KW-0175">Coiled coil</keyword>
<dbReference type="AlphaFoldDB" id="A0AA36D996"/>
<dbReference type="Pfam" id="PF09755">
    <property type="entry name" value="DUF2046"/>
    <property type="match status" value="1"/>
</dbReference>
<dbReference type="Proteomes" id="UP001177023">
    <property type="component" value="Unassembled WGS sequence"/>
</dbReference>
<evidence type="ECO:0000259" key="3">
    <source>
        <dbReference type="PROSITE" id="PS00028"/>
    </source>
</evidence>
<feature type="coiled-coil region" evidence="1">
    <location>
        <begin position="109"/>
        <end position="208"/>
    </location>
</feature>
<reference evidence="4" key="1">
    <citation type="submission" date="2023-06" db="EMBL/GenBank/DDBJ databases">
        <authorList>
            <person name="Delattre M."/>
        </authorList>
    </citation>
    <scope>NUCLEOTIDE SEQUENCE</scope>
    <source>
        <strain evidence="4">AF72</strain>
    </source>
</reference>
<gene>
    <name evidence="4" type="ORF">MSPICULIGERA_LOCUS21191</name>
</gene>
<keyword evidence="5" id="KW-1185">Reference proteome</keyword>